<reference evidence="1 2" key="1">
    <citation type="submission" date="2021-08" db="EMBL/GenBank/DDBJ databases">
        <title>Comparative Genomics Analysis of the Genus Qipengyuania Reveals Extensive Genetic Diversity and Metabolic Versatility, Including the Description of Fifteen Novel Species.</title>
        <authorList>
            <person name="Liu Y."/>
        </authorList>
    </citation>
    <scope>NUCLEOTIDE SEQUENCE [LARGE SCALE GENOMIC DNA]</scope>
    <source>
        <strain evidence="1 2">6D47A</strain>
    </source>
</reference>
<evidence type="ECO:0008006" key="3">
    <source>
        <dbReference type="Google" id="ProtNLM"/>
    </source>
</evidence>
<protein>
    <recommendedName>
        <fullName evidence="3">DUF4261 domain-containing protein</fullName>
    </recommendedName>
</protein>
<accession>A0ABS7J246</accession>
<organism evidence="1 2">
    <name type="scientific">Qipengyuania qiaonensis</name>
    <dbReference type="NCBI Taxonomy" id="2867240"/>
    <lineage>
        <taxon>Bacteria</taxon>
        <taxon>Pseudomonadati</taxon>
        <taxon>Pseudomonadota</taxon>
        <taxon>Alphaproteobacteria</taxon>
        <taxon>Sphingomonadales</taxon>
        <taxon>Erythrobacteraceae</taxon>
        <taxon>Qipengyuania</taxon>
    </lineage>
</organism>
<dbReference type="Proteomes" id="UP000755104">
    <property type="component" value="Unassembled WGS sequence"/>
</dbReference>
<dbReference type="RefSeq" id="WP_221555323.1">
    <property type="nucleotide sequence ID" value="NZ_JAIGNO010000001.1"/>
</dbReference>
<comment type="caution">
    <text evidence="1">The sequence shown here is derived from an EMBL/GenBank/DDBJ whole genome shotgun (WGS) entry which is preliminary data.</text>
</comment>
<gene>
    <name evidence="1" type="ORF">K3174_02580</name>
</gene>
<name>A0ABS7J246_9SPHN</name>
<evidence type="ECO:0000313" key="1">
    <source>
        <dbReference type="EMBL" id="MBX7481404.1"/>
    </source>
</evidence>
<keyword evidence="2" id="KW-1185">Reference proteome</keyword>
<sequence length="270" mass="28579">MTDQVFTGDPGRSELPGLLLMFEQGGRPGRKAVLAALSDIPRAVVRHDPVPAASSHVSDSASLAFPSEGSLEILIDGLAFDLLGLLPGPWIVPPAIEHFVERAPDDLIDCEAVGLFPSPHVAEGANTLPVVRTMLGLAAKLAAKFASVRAICWTPARSAVSPPTFVEAVDVWLRGGQFPAPGLFALRRSADGSIRSNGLAFFVGSEFTIDADLCGADREATDVAASVAHELVGFGMPESAREFSLDDATIVQLEPDHANRMTRVRYARAS</sequence>
<proteinExistence type="predicted"/>
<evidence type="ECO:0000313" key="2">
    <source>
        <dbReference type="Proteomes" id="UP000755104"/>
    </source>
</evidence>
<dbReference type="EMBL" id="JAIGNO010000001">
    <property type="protein sequence ID" value="MBX7481404.1"/>
    <property type="molecule type" value="Genomic_DNA"/>
</dbReference>